<feature type="compositionally biased region" description="Polar residues" evidence="1">
    <location>
        <begin position="30"/>
        <end position="40"/>
    </location>
</feature>
<proteinExistence type="predicted"/>
<dbReference type="Proteomes" id="UP000322245">
    <property type="component" value="Unassembled WGS sequence"/>
</dbReference>
<dbReference type="AlphaFoldDB" id="A0A5D3B3E4"/>
<accession>A0A5D3B3E4</accession>
<feature type="region of interest" description="Disordered" evidence="1">
    <location>
        <begin position="23"/>
        <end position="56"/>
    </location>
</feature>
<name>A0A5D3B3E4_9TREE</name>
<evidence type="ECO:0000313" key="3">
    <source>
        <dbReference type="Proteomes" id="UP000322245"/>
    </source>
</evidence>
<sequence>MSGLSTQNLVNDIALLRTIPPSSLPLAKAQSPTTSNTPRQTLEAFAPSKATPEDSQKLAKAYVQEMKRVNETQGKGEGEEVGERIDQLRALGEDIQKVLGDVKNPDEKLEHVDDVVSMADWD</sequence>
<gene>
    <name evidence="2" type="ORF">B9479_001893</name>
</gene>
<reference evidence="2 3" key="1">
    <citation type="submission" date="2017-05" db="EMBL/GenBank/DDBJ databases">
        <title>The Genome Sequence of Tsuchiyaea wingfieldii DSM 27421.</title>
        <authorList>
            <person name="Cuomo C."/>
            <person name="Passer A."/>
            <person name="Billmyre B."/>
            <person name="Heitman J."/>
        </authorList>
    </citation>
    <scope>NUCLEOTIDE SEQUENCE [LARGE SCALE GENOMIC DNA]</scope>
    <source>
        <strain evidence="2 3">DSM 27421</strain>
    </source>
</reference>
<evidence type="ECO:0000256" key="1">
    <source>
        <dbReference type="SAM" id="MobiDB-lite"/>
    </source>
</evidence>
<organism evidence="2 3">
    <name type="scientific">Cryptococcus floricola</name>
    <dbReference type="NCBI Taxonomy" id="2591691"/>
    <lineage>
        <taxon>Eukaryota</taxon>
        <taxon>Fungi</taxon>
        <taxon>Dikarya</taxon>
        <taxon>Basidiomycota</taxon>
        <taxon>Agaricomycotina</taxon>
        <taxon>Tremellomycetes</taxon>
        <taxon>Tremellales</taxon>
        <taxon>Cryptococcaceae</taxon>
        <taxon>Cryptococcus</taxon>
    </lineage>
</organism>
<protein>
    <submittedName>
        <fullName evidence="2">Uncharacterized protein</fullName>
    </submittedName>
</protein>
<comment type="caution">
    <text evidence="2">The sequence shown here is derived from an EMBL/GenBank/DDBJ whole genome shotgun (WGS) entry which is preliminary data.</text>
</comment>
<keyword evidence="3" id="KW-1185">Reference proteome</keyword>
<dbReference type="EMBL" id="NIDF01000013">
    <property type="protein sequence ID" value="TYJ57354.1"/>
    <property type="molecule type" value="Genomic_DNA"/>
</dbReference>
<evidence type="ECO:0000313" key="2">
    <source>
        <dbReference type="EMBL" id="TYJ57354.1"/>
    </source>
</evidence>